<name>A0A1S6HNB5_9GAMM</name>
<dbReference type="GO" id="GO:0003700">
    <property type="term" value="F:DNA-binding transcription factor activity"/>
    <property type="evidence" value="ECO:0007669"/>
    <property type="project" value="InterPro"/>
</dbReference>
<keyword evidence="1" id="KW-0805">Transcription regulation</keyword>
<dbReference type="SUPFAM" id="SSF46689">
    <property type="entry name" value="Homeodomain-like"/>
    <property type="match status" value="1"/>
</dbReference>
<dbReference type="PANTHER" id="PTHR43280">
    <property type="entry name" value="ARAC-FAMILY TRANSCRIPTIONAL REGULATOR"/>
    <property type="match status" value="1"/>
</dbReference>
<dbReference type="AlphaFoldDB" id="A0A1S6HNB5"/>
<dbReference type="PRINTS" id="PR00032">
    <property type="entry name" value="HTHARAC"/>
</dbReference>
<dbReference type="InterPro" id="IPR018060">
    <property type="entry name" value="HTH_AraC"/>
</dbReference>
<evidence type="ECO:0000256" key="3">
    <source>
        <dbReference type="ARBA" id="ARBA00023163"/>
    </source>
</evidence>
<dbReference type="InterPro" id="IPR009057">
    <property type="entry name" value="Homeodomain-like_sf"/>
</dbReference>
<protein>
    <recommendedName>
        <fullName evidence="4">HTH araC/xylS-type domain-containing protein</fullName>
    </recommendedName>
</protein>
<evidence type="ECO:0000256" key="1">
    <source>
        <dbReference type="ARBA" id="ARBA00023015"/>
    </source>
</evidence>
<keyword evidence="3" id="KW-0804">Transcription</keyword>
<sequence>MVLEYMKTNKPYLNHLLTLENLANQLDLTSRSLSQIINRHFKQNFFEFINSYRIDESKRLLEQNENTNTTMLQIMEQAGFNSKATFNTFFKKTLGLTPTQYRKNYRQATQKIT</sequence>
<dbReference type="KEGG" id="spsw:Sps_01830"/>
<reference evidence="5 6" key="1">
    <citation type="submission" date="2016-03" db="EMBL/GenBank/DDBJ databases">
        <title>Complete genome sequence of Shewanella psychrophila WP2, a deep sea bacterium isolated from west Pacific sediment.</title>
        <authorList>
            <person name="Xu G."/>
            <person name="Jian H."/>
        </authorList>
    </citation>
    <scope>NUCLEOTIDE SEQUENCE [LARGE SCALE GENOMIC DNA]</scope>
    <source>
        <strain evidence="5 6">WP2</strain>
    </source>
</reference>
<dbReference type="Pfam" id="PF12833">
    <property type="entry name" value="HTH_18"/>
    <property type="match status" value="1"/>
</dbReference>
<dbReference type="STRING" id="225848.Sps_01830"/>
<feature type="domain" description="HTH araC/xylS-type" evidence="4">
    <location>
        <begin position="1"/>
        <end position="104"/>
    </location>
</feature>
<dbReference type="EMBL" id="CP014782">
    <property type="protein sequence ID" value="AQS36994.1"/>
    <property type="molecule type" value="Genomic_DNA"/>
</dbReference>
<keyword evidence="6" id="KW-1185">Reference proteome</keyword>
<dbReference type="Gene3D" id="1.10.10.60">
    <property type="entry name" value="Homeodomain-like"/>
    <property type="match status" value="2"/>
</dbReference>
<dbReference type="SMART" id="SM00342">
    <property type="entry name" value="HTH_ARAC"/>
    <property type="match status" value="1"/>
</dbReference>
<organism evidence="5 6">
    <name type="scientific">Shewanella psychrophila</name>
    <dbReference type="NCBI Taxonomy" id="225848"/>
    <lineage>
        <taxon>Bacteria</taxon>
        <taxon>Pseudomonadati</taxon>
        <taxon>Pseudomonadota</taxon>
        <taxon>Gammaproteobacteria</taxon>
        <taxon>Alteromonadales</taxon>
        <taxon>Shewanellaceae</taxon>
        <taxon>Shewanella</taxon>
    </lineage>
</organism>
<gene>
    <name evidence="5" type="ORF">Sps_01830</name>
</gene>
<dbReference type="InterPro" id="IPR020449">
    <property type="entry name" value="Tscrpt_reg_AraC-type_HTH"/>
</dbReference>
<evidence type="ECO:0000313" key="5">
    <source>
        <dbReference type="EMBL" id="AQS36994.1"/>
    </source>
</evidence>
<evidence type="ECO:0000259" key="4">
    <source>
        <dbReference type="PROSITE" id="PS01124"/>
    </source>
</evidence>
<dbReference type="GO" id="GO:0043565">
    <property type="term" value="F:sequence-specific DNA binding"/>
    <property type="evidence" value="ECO:0007669"/>
    <property type="project" value="InterPro"/>
</dbReference>
<evidence type="ECO:0000313" key="6">
    <source>
        <dbReference type="Proteomes" id="UP000189545"/>
    </source>
</evidence>
<evidence type="ECO:0000256" key="2">
    <source>
        <dbReference type="ARBA" id="ARBA00023125"/>
    </source>
</evidence>
<accession>A0A1S6HNB5</accession>
<dbReference type="Proteomes" id="UP000189545">
    <property type="component" value="Chromosome"/>
</dbReference>
<keyword evidence="2" id="KW-0238">DNA-binding</keyword>
<proteinExistence type="predicted"/>
<dbReference type="PANTHER" id="PTHR43280:SF29">
    <property type="entry name" value="ARAC-FAMILY TRANSCRIPTIONAL REGULATOR"/>
    <property type="match status" value="1"/>
</dbReference>
<dbReference type="PROSITE" id="PS01124">
    <property type="entry name" value="HTH_ARAC_FAMILY_2"/>
    <property type="match status" value="1"/>
</dbReference>